<feature type="compositionally biased region" description="Basic residues" evidence="4">
    <location>
        <begin position="307"/>
        <end position="317"/>
    </location>
</feature>
<feature type="compositionally biased region" description="Basic and acidic residues" evidence="4">
    <location>
        <begin position="435"/>
        <end position="457"/>
    </location>
</feature>
<evidence type="ECO:0000313" key="7">
    <source>
        <dbReference type="Proteomes" id="UP001153714"/>
    </source>
</evidence>
<feature type="compositionally biased region" description="Basic and acidic residues" evidence="4">
    <location>
        <begin position="255"/>
        <end position="294"/>
    </location>
</feature>
<feature type="compositionally biased region" description="Basic and acidic residues" evidence="4">
    <location>
        <begin position="318"/>
        <end position="330"/>
    </location>
</feature>
<feature type="compositionally biased region" description="Basic and acidic residues" evidence="4">
    <location>
        <begin position="465"/>
        <end position="477"/>
    </location>
</feature>
<reference evidence="6" key="1">
    <citation type="submission" date="2021-12" db="EMBL/GenBank/DDBJ databases">
        <authorList>
            <person name="King R."/>
        </authorList>
    </citation>
    <scope>NUCLEOTIDE SEQUENCE</scope>
</reference>
<protein>
    <recommendedName>
        <fullName evidence="5">CHHC U11-48K-type domain-containing protein</fullName>
    </recommendedName>
</protein>
<evidence type="ECO:0000256" key="4">
    <source>
        <dbReference type="SAM" id="MobiDB-lite"/>
    </source>
</evidence>
<feature type="domain" description="CHHC U11-48K-type" evidence="5">
    <location>
        <begin position="42"/>
        <end position="57"/>
    </location>
</feature>
<evidence type="ECO:0000256" key="2">
    <source>
        <dbReference type="ARBA" id="ARBA00022771"/>
    </source>
</evidence>
<feature type="region of interest" description="Disordered" evidence="4">
    <location>
        <begin position="217"/>
        <end position="477"/>
    </location>
</feature>
<dbReference type="AlphaFoldDB" id="A0A9N9QU96"/>
<feature type="compositionally biased region" description="Polar residues" evidence="4">
    <location>
        <begin position="425"/>
        <end position="434"/>
    </location>
</feature>
<keyword evidence="3" id="KW-0862">Zinc</keyword>
<dbReference type="Pfam" id="PF05253">
    <property type="entry name" value="zf-U11-48K"/>
    <property type="match status" value="1"/>
</dbReference>
<dbReference type="OrthoDB" id="69229at2759"/>
<dbReference type="GO" id="GO:0008270">
    <property type="term" value="F:zinc ion binding"/>
    <property type="evidence" value="ECO:0007669"/>
    <property type="project" value="UniProtKB-KW"/>
</dbReference>
<accession>A0A9N9QU96</accession>
<evidence type="ECO:0000256" key="1">
    <source>
        <dbReference type="ARBA" id="ARBA00022723"/>
    </source>
</evidence>
<feature type="compositionally biased region" description="Basic and acidic residues" evidence="4">
    <location>
        <begin position="220"/>
        <end position="244"/>
    </location>
</feature>
<keyword evidence="7" id="KW-1185">Reference proteome</keyword>
<evidence type="ECO:0000259" key="5">
    <source>
        <dbReference type="Pfam" id="PF05253"/>
    </source>
</evidence>
<evidence type="ECO:0000256" key="3">
    <source>
        <dbReference type="ARBA" id="ARBA00022833"/>
    </source>
</evidence>
<feature type="compositionally biased region" description="Basic and acidic residues" evidence="4">
    <location>
        <begin position="380"/>
        <end position="397"/>
    </location>
</feature>
<sequence>MESREKELKNVQTFIGKIDTEVTMILQQLQWDRSSLLEKPSMVTCKYNSNHRIPAEKRDIHETECYFRTNGYSNEDVLLPDPVDSNAGILIKLDKNDIKSLIDQAAKADPTFKRGTGSDNAEPMSLERLQATYTADERRVIHDAVVKAAPSCHDLTDLALLCDNEDEQKNAKQKSRLEILAELRDMKRRRTKYRVAAKTRNYSDLLRDVIKTQMEVYSSTKEEQTKQKQQEQDKDDKRRYDNEKFQTYNNAVDSGDNHNREKYKLKDRIKDNVKHGHYRYDSDKTRRDTYDNSHKVNSSITEDEGNKRRKRKRSRDRSHKESKNEKDCKYEYAASNYQKEKDRYKRNRYSESQRRPKEDYRGDKYTSNYYDKAHSSRSNYNKDTKDKIVQTKYKSKDATSPVNNTYKYEDSHQICVKQEPDTDSDNSQRNSYNYDESKFRVEKSHFKNKSDKYNRDRYTRRKTPKREDCPRYRRYYD</sequence>
<evidence type="ECO:0000313" key="6">
    <source>
        <dbReference type="EMBL" id="CAG9783455.1"/>
    </source>
</evidence>
<reference evidence="6" key="2">
    <citation type="submission" date="2022-10" db="EMBL/GenBank/DDBJ databases">
        <authorList>
            <consortium name="ENA_rothamsted_submissions"/>
            <consortium name="culmorum"/>
            <person name="King R."/>
        </authorList>
    </citation>
    <scope>NUCLEOTIDE SEQUENCE</scope>
</reference>
<dbReference type="InterPro" id="IPR022776">
    <property type="entry name" value="TRM13/UPF0224_CHHC_Znf_dom"/>
</dbReference>
<proteinExistence type="predicted"/>
<gene>
    <name evidence="6" type="ORF">DIATSA_LOCUS1623</name>
</gene>
<dbReference type="Proteomes" id="UP001153714">
    <property type="component" value="Chromosome 11"/>
</dbReference>
<organism evidence="6 7">
    <name type="scientific">Diatraea saccharalis</name>
    <name type="common">sugarcane borer</name>
    <dbReference type="NCBI Taxonomy" id="40085"/>
    <lineage>
        <taxon>Eukaryota</taxon>
        <taxon>Metazoa</taxon>
        <taxon>Ecdysozoa</taxon>
        <taxon>Arthropoda</taxon>
        <taxon>Hexapoda</taxon>
        <taxon>Insecta</taxon>
        <taxon>Pterygota</taxon>
        <taxon>Neoptera</taxon>
        <taxon>Endopterygota</taxon>
        <taxon>Lepidoptera</taxon>
        <taxon>Glossata</taxon>
        <taxon>Ditrysia</taxon>
        <taxon>Pyraloidea</taxon>
        <taxon>Crambidae</taxon>
        <taxon>Crambinae</taxon>
        <taxon>Diatraea</taxon>
    </lineage>
</organism>
<keyword evidence="1" id="KW-0479">Metal-binding</keyword>
<keyword evidence="2" id="KW-0863">Zinc-finger</keyword>
<dbReference type="EMBL" id="OU893342">
    <property type="protein sequence ID" value="CAG9783455.1"/>
    <property type="molecule type" value="Genomic_DNA"/>
</dbReference>
<feature type="compositionally biased region" description="Basic and acidic residues" evidence="4">
    <location>
        <begin position="338"/>
        <end position="364"/>
    </location>
</feature>
<name>A0A9N9QU96_9NEOP</name>